<dbReference type="RefSeq" id="WP_275031457.1">
    <property type="nucleotide sequence ID" value="NZ_CP118615.1"/>
</dbReference>
<sequence length="224" mass="23057">MITSVSRRRLAAVLLPFAVALPGSALTGCAGPGTDDGAPRPVDTGTHRVDADLCEGIEYTLAAPVFGKPVVTPKAADALSPRVNLDKPNHLRCGQLFHGRPAGPGGYASVDVHTFADERFARDEHAKPKVDYRRAAGSSPPADTFPPGLAGPADGVTLRQSEDGMVVEILYGNLLVVVTLAVIGGAIAPDESAIALVPATALAATTVTFAEQAFTAVRAAATQR</sequence>
<accession>A0ABY7ZPF8</accession>
<dbReference type="EMBL" id="CP118615">
    <property type="protein sequence ID" value="WDZ84835.1"/>
    <property type="molecule type" value="Genomic_DNA"/>
</dbReference>
<reference evidence="2 3" key="1">
    <citation type="submission" date="2023-02" db="EMBL/GenBank/DDBJ databases">
        <authorList>
            <person name="Mo P."/>
        </authorList>
    </citation>
    <scope>NUCLEOTIDE SEQUENCE [LARGE SCALE GENOMIC DNA]</scope>
    <source>
        <strain evidence="2 3">HUAS 3</strain>
    </source>
</reference>
<organism evidence="2 3">
    <name type="scientific">Micromonospora cathayae</name>
    <dbReference type="NCBI Taxonomy" id="3028804"/>
    <lineage>
        <taxon>Bacteria</taxon>
        <taxon>Bacillati</taxon>
        <taxon>Actinomycetota</taxon>
        <taxon>Actinomycetes</taxon>
        <taxon>Micromonosporales</taxon>
        <taxon>Micromonosporaceae</taxon>
        <taxon>Micromonospora</taxon>
    </lineage>
</organism>
<feature type="signal peptide" evidence="1">
    <location>
        <begin position="1"/>
        <end position="25"/>
    </location>
</feature>
<name>A0ABY7ZPF8_9ACTN</name>
<evidence type="ECO:0000313" key="2">
    <source>
        <dbReference type="EMBL" id="WDZ84835.1"/>
    </source>
</evidence>
<keyword evidence="3" id="KW-1185">Reference proteome</keyword>
<dbReference type="Proteomes" id="UP001219605">
    <property type="component" value="Chromosome"/>
</dbReference>
<feature type="chain" id="PRO_5047352052" description="DUF3558 domain-containing protein" evidence="1">
    <location>
        <begin position="26"/>
        <end position="224"/>
    </location>
</feature>
<gene>
    <name evidence="2" type="ORF">PVK37_31210</name>
</gene>
<evidence type="ECO:0000313" key="3">
    <source>
        <dbReference type="Proteomes" id="UP001219605"/>
    </source>
</evidence>
<keyword evidence="1" id="KW-0732">Signal</keyword>
<proteinExistence type="predicted"/>
<evidence type="ECO:0008006" key="4">
    <source>
        <dbReference type="Google" id="ProtNLM"/>
    </source>
</evidence>
<dbReference type="PROSITE" id="PS51257">
    <property type="entry name" value="PROKAR_LIPOPROTEIN"/>
    <property type="match status" value="1"/>
</dbReference>
<protein>
    <recommendedName>
        <fullName evidence="4">DUF3558 domain-containing protein</fullName>
    </recommendedName>
</protein>
<evidence type="ECO:0000256" key="1">
    <source>
        <dbReference type="SAM" id="SignalP"/>
    </source>
</evidence>